<dbReference type="EMBL" id="AKHW03005169">
    <property type="protein sequence ID" value="KYO27466.1"/>
    <property type="molecule type" value="Genomic_DNA"/>
</dbReference>
<feature type="region of interest" description="Disordered" evidence="1">
    <location>
        <begin position="1"/>
        <end position="31"/>
    </location>
</feature>
<evidence type="ECO:0000313" key="2">
    <source>
        <dbReference type="EMBL" id="KYO27466.1"/>
    </source>
</evidence>
<evidence type="ECO:0000256" key="1">
    <source>
        <dbReference type="SAM" id="MobiDB-lite"/>
    </source>
</evidence>
<evidence type="ECO:0000313" key="3">
    <source>
        <dbReference type="Proteomes" id="UP000050525"/>
    </source>
</evidence>
<comment type="caution">
    <text evidence="2">The sequence shown here is derived from an EMBL/GenBank/DDBJ whole genome shotgun (WGS) entry which is preliminary data.</text>
</comment>
<proteinExistence type="predicted"/>
<dbReference type="AlphaFoldDB" id="A0A151MSI0"/>
<gene>
    <name evidence="2" type="ORF">Y1Q_0003639</name>
</gene>
<name>A0A151MSI0_ALLMI</name>
<keyword evidence="3" id="KW-1185">Reference proteome</keyword>
<protein>
    <submittedName>
        <fullName evidence="2">Uncharacterized protein</fullName>
    </submittedName>
</protein>
<reference evidence="2 3" key="1">
    <citation type="journal article" date="2012" name="Genome Biol.">
        <title>Sequencing three crocodilian genomes to illuminate the evolution of archosaurs and amniotes.</title>
        <authorList>
            <person name="St John J.A."/>
            <person name="Braun E.L."/>
            <person name="Isberg S.R."/>
            <person name="Miles L.G."/>
            <person name="Chong A.Y."/>
            <person name="Gongora J."/>
            <person name="Dalzell P."/>
            <person name="Moran C."/>
            <person name="Bed'hom B."/>
            <person name="Abzhanov A."/>
            <person name="Burgess S.C."/>
            <person name="Cooksey A.M."/>
            <person name="Castoe T.A."/>
            <person name="Crawford N.G."/>
            <person name="Densmore L.D."/>
            <person name="Drew J.C."/>
            <person name="Edwards S.V."/>
            <person name="Faircloth B.C."/>
            <person name="Fujita M.K."/>
            <person name="Greenwold M.J."/>
            <person name="Hoffmann F.G."/>
            <person name="Howard J.M."/>
            <person name="Iguchi T."/>
            <person name="Janes D.E."/>
            <person name="Khan S.Y."/>
            <person name="Kohno S."/>
            <person name="de Koning A.J."/>
            <person name="Lance S.L."/>
            <person name="McCarthy F.M."/>
            <person name="McCormack J.E."/>
            <person name="Merchant M.E."/>
            <person name="Peterson D.G."/>
            <person name="Pollock D.D."/>
            <person name="Pourmand N."/>
            <person name="Raney B.J."/>
            <person name="Roessler K.A."/>
            <person name="Sanford J.R."/>
            <person name="Sawyer R.H."/>
            <person name="Schmidt C.J."/>
            <person name="Triplett E.W."/>
            <person name="Tuberville T.D."/>
            <person name="Venegas-Anaya M."/>
            <person name="Howard J.T."/>
            <person name="Jarvis E.D."/>
            <person name="Guillette L.J.Jr."/>
            <person name="Glenn T.C."/>
            <person name="Green R.E."/>
            <person name="Ray D.A."/>
        </authorList>
    </citation>
    <scope>NUCLEOTIDE SEQUENCE [LARGE SCALE GENOMIC DNA]</scope>
    <source>
        <strain evidence="2">KSC_2009_1</strain>
    </source>
</reference>
<sequence length="82" mass="8798">MDEISVVETDSQTPKTDLGTLADPQQTASEPPAEIMEVADKLNSKGSAEVDQNLRISGPVRIKVSCINCFCLCLKDSSSRQG</sequence>
<dbReference type="Proteomes" id="UP000050525">
    <property type="component" value="Unassembled WGS sequence"/>
</dbReference>
<accession>A0A151MSI0</accession>
<organism evidence="2 3">
    <name type="scientific">Alligator mississippiensis</name>
    <name type="common">American alligator</name>
    <dbReference type="NCBI Taxonomy" id="8496"/>
    <lineage>
        <taxon>Eukaryota</taxon>
        <taxon>Metazoa</taxon>
        <taxon>Chordata</taxon>
        <taxon>Craniata</taxon>
        <taxon>Vertebrata</taxon>
        <taxon>Euteleostomi</taxon>
        <taxon>Archelosauria</taxon>
        <taxon>Archosauria</taxon>
        <taxon>Crocodylia</taxon>
        <taxon>Alligatoridae</taxon>
        <taxon>Alligatorinae</taxon>
        <taxon>Alligator</taxon>
    </lineage>
</organism>